<dbReference type="PANTHER" id="PTHR33990:SF1">
    <property type="entry name" value="PROTEIN YJDN"/>
    <property type="match status" value="1"/>
</dbReference>
<evidence type="ECO:0000259" key="1">
    <source>
        <dbReference type="Pfam" id="PF06983"/>
    </source>
</evidence>
<reference evidence="2" key="1">
    <citation type="journal article" date="2012" name="Science">
        <title>Fermentation, hydrogen, and sulfur metabolism in multiple uncultivated bacterial phyla.</title>
        <authorList>
            <person name="Wrighton K.C."/>
            <person name="Thomas B.C."/>
            <person name="Sharon I."/>
            <person name="Miller C.S."/>
            <person name="Castelle C.J."/>
            <person name="VerBerkmoes N.C."/>
            <person name="Wilkins M.J."/>
            <person name="Hettich R.L."/>
            <person name="Lipton M.S."/>
            <person name="Williams K.H."/>
            <person name="Long P.E."/>
            <person name="Banfield J.F."/>
        </authorList>
    </citation>
    <scope>NUCLEOTIDE SEQUENCE [LARGE SCALE GENOMIC DNA]</scope>
</reference>
<dbReference type="Gene3D" id="3.10.180.10">
    <property type="entry name" value="2,3-Dihydroxybiphenyl 1,2-Dioxygenase, domain 1"/>
    <property type="match status" value="1"/>
</dbReference>
<dbReference type="AlphaFoldDB" id="K2FZF7"/>
<gene>
    <name evidence="2" type="ORF">ACD_3C00225G0015</name>
</gene>
<dbReference type="CDD" id="cd06588">
    <property type="entry name" value="PhnB_like"/>
    <property type="match status" value="1"/>
</dbReference>
<comment type="caution">
    <text evidence="2">The sequence shown here is derived from an EMBL/GenBank/DDBJ whole genome shotgun (WGS) entry which is preliminary data.</text>
</comment>
<dbReference type="InterPro" id="IPR029068">
    <property type="entry name" value="Glyas_Bleomycin-R_OHBP_Dase"/>
</dbReference>
<accession>K2FZF7</accession>
<dbReference type="InterPro" id="IPR028973">
    <property type="entry name" value="PhnB-like"/>
</dbReference>
<proteinExistence type="predicted"/>
<feature type="domain" description="PhnB-like" evidence="1">
    <location>
        <begin position="3"/>
        <end position="135"/>
    </location>
</feature>
<sequence>MKAINPYLNFAGNTEEAFNFYKSIFGWEFSMLQRFKDTPDGDKLSDSDKEKIMHVALPIWNWNMLMWTDSLESMWMKLVEWNNYSLTLEVDSKEEADKIFKWLSEWWQVEMAMDDAFWWAYFWMFKDKFWISWMVNYTYPK</sequence>
<dbReference type="Pfam" id="PF06983">
    <property type="entry name" value="3-dmu-9_3-mt"/>
    <property type="match status" value="1"/>
</dbReference>
<dbReference type="PANTHER" id="PTHR33990">
    <property type="entry name" value="PROTEIN YJDN-RELATED"/>
    <property type="match status" value="1"/>
</dbReference>
<dbReference type="SUPFAM" id="SSF54593">
    <property type="entry name" value="Glyoxalase/Bleomycin resistance protein/Dihydroxybiphenyl dioxygenase"/>
    <property type="match status" value="1"/>
</dbReference>
<organism evidence="2">
    <name type="scientific">uncultured bacterium</name>
    <name type="common">gcode 4</name>
    <dbReference type="NCBI Taxonomy" id="1234023"/>
    <lineage>
        <taxon>Bacteria</taxon>
        <taxon>environmental samples</taxon>
    </lineage>
</organism>
<name>K2FZF7_9BACT</name>
<evidence type="ECO:0000313" key="2">
    <source>
        <dbReference type="EMBL" id="EKE27312.1"/>
    </source>
</evidence>
<dbReference type="EMBL" id="AMFJ01000499">
    <property type="protein sequence ID" value="EKE27312.1"/>
    <property type="molecule type" value="Genomic_DNA"/>
</dbReference>
<protein>
    <recommendedName>
        <fullName evidence="1">PhnB-like domain-containing protein</fullName>
    </recommendedName>
</protein>